<dbReference type="HOGENOM" id="CLU_500132_0_0_1"/>
<dbReference type="KEGG" id="tet:TTHERM_00245520"/>
<dbReference type="EMBL" id="GG662474">
    <property type="protein sequence ID" value="EAS03536.3"/>
    <property type="molecule type" value="Genomic_DNA"/>
</dbReference>
<dbReference type="Proteomes" id="UP000009168">
    <property type="component" value="Unassembled WGS sequence"/>
</dbReference>
<accession>Q245U7</accession>
<gene>
    <name evidence="2" type="ORF">TTHERM_00245520</name>
</gene>
<dbReference type="GeneID" id="7827432"/>
<evidence type="ECO:0000256" key="1">
    <source>
        <dbReference type="SAM" id="MobiDB-lite"/>
    </source>
</evidence>
<sequence>MSREDTIGLSFQQVYDAFQNDFHRTPQKKIVALKNRNTHLKSTVESNNNSHTFSNSNSNYSNYKSLDEEDQFICDEQELSLQQNQQFQVKTSSCSNNLVNNTAVFSYNQSHLNKEKMSPYDIEFDVLGNSLYETLQDCFTKTSTSSKLQQYGLQGNITSQFPCAVPIAARFGFESSLDNIYITEENFGESMEDEDKENRDPLENPVMAHQQFEVLEMNNNFVSRQLSEEDQLKSEIQEENDNEGESQHADLKNKCQQKEEVSPFHYQKAFSQKEADVNEDAFDIEENDQIHQCFNQKSAHNNKRQNVFEQNLMTPSNENHHKQSLECLQMDQDEVFYSQKNTEFDFNLASQISSNESKEKSIIYRQHNTKEVGTQNNQSEQSEHVVKFKNQLETIVDFEPNTTQYSDSTNGFQNLSNLYENNNDEGNKNVNFNSINNINNSINSNNNSIYQQTLLQSASQTNHTFRNQQVQQSSTNRTPLRDITSSSISSSKKNYQGIKKMLEFSSPMINNWDLKVSQKQKNLSSKQKNSGSSKKSKCTPAIFCR</sequence>
<proteinExistence type="predicted"/>
<feature type="compositionally biased region" description="Polar residues" evidence="1">
    <location>
        <begin position="467"/>
        <end position="478"/>
    </location>
</feature>
<evidence type="ECO:0000313" key="2">
    <source>
        <dbReference type="EMBL" id="EAS03536.3"/>
    </source>
</evidence>
<organism evidence="2 3">
    <name type="scientific">Tetrahymena thermophila (strain SB210)</name>
    <dbReference type="NCBI Taxonomy" id="312017"/>
    <lineage>
        <taxon>Eukaryota</taxon>
        <taxon>Sar</taxon>
        <taxon>Alveolata</taxon>
        <taxon>Ciliophora</taxon>
        <taxon>Intramacronucleata</taxon>
        <taxon>Oligohymenophorea</taxon>
        <taxon>Hymenostomatida</taxon>
        <taxon>Tetrahymenina</taxon>
        <taxon>Tetrahymenidae</taxon>
        <taxon>Tetrahymena</taxon>
    </lineage>
</organism>
<protein>
    <submittedName>
        <fullName evidence="2">Uncharacterized protein</fullName>
    </submittedName>
</protein>
<evidence type="ECO:0000313" key="3">
    <source>
        <dbReference type="Proteomes" id="UP000009168"/>
    </source>
</evidence>
<dbReference type="RefSeq" id="XP_001023781.3">
    <property type="nucleotide sequence ID" value="XM_001023781.3"/>
</dbReference>
<reference evidence="3" key="1">
    <citation type="journal article" date="2006" name="PLoS Biol.">
        <title>Macronuclear genome sequence of the ciliate Tetrahymena thermophila, a model eukaryote.</title>
        <authorList>
            <person name="Eisen J.A."/>
            <person name="Coyne R.S."/>
            <person name="Wu M."/>
            <person name="Wu D."/>
            <person name="Thiagarajan M."/>
            <person name="Wortman J.R."/>
            <person name="Badger J.H."/>
            <person name="Ren Q."/>
            <person name="Amedeo P."/>
            <person name="Jones K.M."/>
            <person name="Tallon L.J."/>
            <person name="Delcher A.L."/>
            <person name="Salzberg S.L."/>
            <person name="Silva J.C."/>
            <person name="Haas B.J."/>
            <person name="Majoros W.H."/>
            <person name="Farzad M."/>
            <person name="Carlton J.M."/>
            <person name="Smith R.K. Jr."/>
            <person name="Garg J."/>
            <person name="Pearlman R.E."/>
            <person name="Karrer K.M."/>
            <person name="Sun L."/>
            <person name="Manning G."/>
            <person name="Elde N.C."/>
            <person name="Turkewitz A.P."/>
            <person name="Asai D.J."/>
            <person name="Wilkes D.E."/>
            <person name="Wang Y."/>
            <person name="Cai H."/>
            <person name="Collins K."/>
            <person name="Stewart B.A."/>
            <person name="Lee S.R."/>
            <person name="Wilamowska K."/>
            <person name="Weinberg Z."/>
            <person name="Ruzzo W.L."/>
            <person name="Wloga D."/>
            <person name="Gaertig J."/>
            <person name="Frankel J."/>
            <person name="Tsao C.-C."/>
            <person name="Gorovsky M.A."/>
            <person name="Keeling P.J."/>
            <person name="Waller R.F."/>
            <person name="Patron N.J."/>
            <person name="Cherry J.M."/>
            <person name="Stover N.A."/>
            <person name="Krieger C.J."/>
            <person name="del Toro C."/>
            <person name="Ryder H.F."/>
            <person name="Williamson S.C."/>
            <person name="Barbeau R.A."/>
            <person name="Hamilton E.P."/>
            <person name="Orias E."/>
        </authorList>
    </citation>
    <scope>NUCLEOTIDE SEQUENCE [LARGE SCALE GENOMIC DNA]</scope>
    <source>
        <strain evidence="3">SB210</strain>
    </source>
</reference>
<dbReference type="AlphaFoldDB" id="Q245U7"/>
<feature type="region of interest" description="Disordered" evidence="1">
    <location>
        <begin position="228"/>
        <end position="253"/>
    </location>
</feature>
<dbReference type="InParanoid" id="Q245U7"/>
<feature type="region of interest" description="Disordered" evidence="1">
    <location>
        <begin position="517"/>
        <end position="545"/>
    </location>
</feature>
<feature type="compositionally biased region" description="Low complexity" evidence="1">
    <location>
        <begin position="517"/>
        <end position="533"/>
    </location>
</feature>
<feature type="region of interest" description="Disordered" evidence="1">
    <location>
        <begin position="467"/>
        <end position="491"/>
    </location>
</feature>
<name>Q245U7_TETTS</name>
<keyword evidence="3" id="KW-1185">Reference proteome</keyword>